<evidence type="ECO:0000313" key="5">
    <source>
        <dbReference type="EMBL" id="CAB4823949.1"/>
    </source>
</evidence>
<gene>
    <name evidence="4" type="ORF">UFOPK2656_01983</name>
    <name evidence="5" type="ORF">UFOPK3099_01553</name>
    <name evidence="6" type="ORF">UFOPK3267_00010</name>
    <name evidence="7" type="ORF">UFOPK3651_00851</name>
    <name evidence="8" type="ORF">UFOPK3931_01768</name>
    <name evidence="3" type="ORF">UFOPK4189_00974</name>
</gene>
<dbReference type="EMBL" id="CAFBMT010000004">
    <property type="protein sequence ID" value="CAB4920983.1"/>
    <property type="molecule type" value="Genomic_DNA"/>
</dbReference>
<dbReference type="EMBL" id="CAFBIY010000001">
    <property type="protein sequence ID" value="CAB4845858.1"/>
    <property type="molecule type" value="Genomic_DNA"/>
</dbReference>
<dbReference type="EMBL" id="CAFAAV010000117">
    <property type="protein sequence ID" value="CAB4823949.1"/>
    <property type="molecule type" value="Genomic_DNA"/>
</dbReference>
<dbReference type="EMBL" id="CAEZYF010000012">
    <property type="protein sequence ID" value="CAB4729193.1"/>
    <property type="molecule type" value="Genomic_DNA"/>
</dbReference>
<reference evidence="7" key="1">
    <citation type="submission" date="2020-05" db="EMBL/GenBank/DDBJ databases">
        <authorList>
            <person name="Chiriac C."/>
            <person name="Salcher M."/>
            <person name="Ghai R."/>
            <person name="Kavagutti S V."/>
        </authorList>
    </citation>
    <scope>NUCLEOTIDE SEQUENCE</scope>
</reference>
<evidence type="ECO:0000313" key="6">
    <source>
        <dbReference type="EMBL" id="CAB4845858.1"/>
    </source>
</evidence>
<evidence type="ECO:0000259" key="2">
    <source>
        <dbReference type="PROSITE" id="PS50977"/>
    </source>
</evidence>
<keyword evidence="1" id="KW-0238">DNA-binding</keyword>
<organism evidence="7">
    <name type="scientific">freshwater metagenome</name>
    <dbReference type="NCBI Taxonomy" id="449393"/>
    <lineage>
        <taxon>unclassified sequences</taxon>
        <taxon>metagenomes</taxon>
        <taxon>ecological metagenomes</taxon>
    </lineage>
</organism>
<dbReference type="Gene3D" id="1.10.357.10">
    <property type="entry name" value="Tetracycline Repressor, domain 2"/>
    <property type="match status" value="1"/>
</dbReference>
<dbReference type="EMBL" id="CAESGF010000004">
    <property type="protein sequence ID" value="CAB4363193.1"/>
    <property type="molecule type" value="Genomic_DNA"/>
</dbReference>
<name>A0A6J7HTR7_9ZZZZ</name>
<proteinExistence type="predicted"/>
<evidence type="ECO:0000313" key="3">
    <source>
        <dbReference type="EMBL" id="CAB4363193.1"/>
    </source>
</evidence>
<protein>
    <submittedName>
        <fullName evidence="7">Unannotated protein</fullName>
    </submittedName>
</protein>
<evidence type="ECO:0000313" key="7">
    <source>
        <dbReference type="EMBL" id="CAB4920983.1"/>
    </source>
</evidence>
<dbReference type="InterPro" id="IPR009057">
    <property type="entry name" value="Homeodomain-like_sf"/>
</dbReference>
<dbReference type="InterPro" id="IPR001647">
    <property type="entry name" value="HTH_TetR"/>
</dbReference>
<sequence>MVTLMQELRTVPRQRRSQQSIDAILDAAERLIHDQGQVSFTANELAVEASMSIGRVYYWFPDMPRVVTALAERATQRLRELLDGLKRYEPTDSAPLLLADAISTLCEHIDANPSTVALCLSGSGPRDYGAVVRECVVPAAVTMLRERIPGLPDVEAELVARTAVDITLGMLHEYLGASAERRPIIQQELVYVLSSWLHSRYPQVGDVAWSDSLYPIQPSRMPSQVDPRMPVYPALSPHQHPATVR</sequence>
<evidence type="ECO:0000313" key="8">
    <source>
        <dbReference type="EMBL" id="CAB4995528.1"/>
    </source>
</evidence>
<dbReference type="GO" id="GO:0003677">
    <property type="term" value="F:DNA binding"/>
    <property type="evidence" value="ECO:0007669"/>
    <property type="project" value="UniProtKB-KW"/>
</dbReference>
<dbReference type="AlphaFoldDB" id="A0A6J7HTR7"/>
<dbReference type="SUPFAM" id="SSF46689">
    <property type="entry name" value="Homeodomain-like"/>
    <property type="match status" value="1"/>
</dbReference>
<accession>A0A6J7HTR7</accession>
<evidence type="ECO:0000313" key="4">
    <source>
        <dbReference type="EMBL" id="CAB4729193.1"/>
    </source>
</evidence>
<feature type="domain" description="HTH tetR-type" evidence="2">
    <location>
        <begin position="18"/>
        <end position="78"/>
    </location>
</feature>
<evidence type="ECO:0000256" key="1">
    <source>
        <dbReference type="ARBA" id="ARBA00023125"/>
    </source>
</evidence>
<dbReference type="PROSITE" id="PS50977">
    <property type="entry name" value="HTH_TETR_2"/>
    <property type="match status" value="1"/>
</dbReference>
<dbReference type="Pfam" id="PF00440">
    <property type="entry name" value="TetR_N"/>
    <property type="match status" value="1"/>
</dbReference>
<dbReference type="EMBL" id="CAFBOL010000046">
    <property type="protein sequence ID" value="CAB4995528.1"/>
    <property type="molecule type" value="Genomic_DNA"/>
</dbReference>